<dbReference type="InterPro" id="IPR041459">
    <property type="entry name" value="MPTase-PolyVal"/>
</dbReference>
<evidence type="ECO:0000313" key="3">
    <source>
        <dbReference type="EMBL" id="EXI80002.1"/>
    </source>
</evidence>
<dbReference type="Pfam" id="PF08401">
    <property type="entry name" value="ArdcN"/>
    <property type="match status" value="1"/>
</dbReference>
<keyword evidence="3" id="KW-0808">Transferase</keyword>
<gene>
    <name evidence="3" type="primary">traC_1</name>
    <name evidence="3" type="ORF">AW10_02060</name>
</gene>
<feature type="coiled-coil region" evidence="1">
    <location>
        <begin position="609"/>
        <end position="637"/>
    </location>
</feature>
<dbReference type="InterPro" id="IPR043764">
    <property type="entry name" value="DUF5710"/>
</dbReference>
<dbReference type="InterPro" id="IPR034154">
    <property type="entry name" value="TOPRIM_DnaG/twinkle"/>
</dbReference>
<evidence type="ECO:0000256" key="1">
    <source>
        <dbReference type="SAM" id="Coils"/>
    </source>
</evidence>
<dbReference type="InterPro" id="IPR006171">
    <property type="entry name" value="TOPRIM_dom"/>
</dbReference>
<name>A0A011PSP2_9PROT</name>
<proteinExistence type="predicted"/>
<organism evidence="3 4">
    <name type="scientific">Candidatus Accumulibacter appositus</name>
    <dbReference type="NCBI Taxonomy" id="1454003"/>
    <lineage>
        <taxon>Bacteria</taxon>
        <taxon>Pseudomonadati</taxon>
        <taxon>Pseudomonadota</taxon>
        <taxon>Betaproteobacteria</taxon>
        <taxon>Candidatus Accumulibacter</taxon>
    </lineage>
</organism>
<dbReference type="AlphaFoldDB" id="A0A011PSP2"/>
<dbReference type="Proteomes" id="UP000021816">
    <property type="component" value="Unassembled WGS sequence"/>
</dbReference>
<feature type="domain" description="Toprim" evidence="2">
    <location>
        <begin position="723"/>
        <end position="811"/>
    </location>
</feature>
<sequence>MAETKKAFHEQVAEQLIEQLKQGTAPWQRPWHPGEPGSFIPLNPTTGKRYRGINAIQLLGQGRTDQRWMTYKQAAAAGAQVRKGEKGTPIQYWKFSEEQAKTDEAGKPVLDAQGKPVKDDVRLERPRVFFATVFNAEQIDGLPPLQPRKEQEWNALERVEHILHASGALIQHGPQNRAFYRPGSDSIHLPEKGQFPSADTYYATALHELGHWTGHPSRLARDLEHPFGSEAYAKEELRAEIASMIMGDELGIGHDPGQHAAYVGTWIKVLKDDPLEVFRAAADAEKIHAYVLALEQKQVQEQSTEQSQEPIAPVISGSENQEAAMQTLTQSEANAHEQAAELARLEEERVRQDPDSTDEQIAVAREARKSADLAVVLNDADIQRRVAQIESEKPPTPTVNDADQAKKTYLDVPYHQKDEAKALGARWDRQEQSWFLPAGIKDIAPFAQWARNADTAAAPERPTQPEKQRTQERQYLAVPYGERAAAKAAGALWDKAAKSWFAGAKADKSRLQRWLPENVAGQQGPAMSPRDEFAEALRSIGCVVNGEHPMMDGKKHRISVEGEKLSEKAGSGFYVGHLDGHPAGYVKNNKTGVDMKWKSKGYALDPEQKARLQAEAADKLQARAAEQERLQEQTAQRVAKQMAHLLPVIAPTTYMQTKGIEPQAGVFTDKEGRETYIPATDTDGKQWTMQYIQEDGTKRFAKDSRKEGCFHAIGGLDALAKAPALVIGEGYATASSLQQTLGFATVAAFDSGNLLPVAKALHAKFPDKPILIAGDDDRHLEATQGINPGRSKAEEAAKAVGGKALLPIFAPGEQAESPKGFTDFNDLATKSVLGREGIERQVCSVVDDVIERHQAHGVELPQQVEKREQRLRRAVKVG</sequence>
<comment type="caution">
    <text evidence="3">The sequence shown here is derived from an EMBL/GenBank/DDBJ whole genome shotgun (WGS) entry which is preliminary data.</text>
</comment>
<evidence type="ECO:0000259" key="2">
    <source>
        <dbReference type="PROSITE" id="PS50880"/>
    </source>
</evidence>
<keyword evidence="1" id="KW-0175">Coiled coil</keyword>
<reference evidence="3 4" key="1">
    <citation type="submission" date="2014-02" db="EMBL/GenBank/DDBJ databases">
        <title>Expanding our view of genomic diversity in Candidatus Accumulibacter clades.</title>
        <authorList>
            <person name="Skennerton C.T."/>
            <person name="Barr J.J."/>
            <person name="Slater F.R."/>
            <person name="Bond P.L."/>
            <person name="Tyson G.W."/>
        </authorList>
    </citation>
    <scope>NUCLEOTIDE SEQUENCE [LARGE SCALE GENOMIC DNA]</scope>
    <source>
        <strain evidence="4">BA-92</strain>
    </source>
</reference>
<dbReference type="GO" id="GO:0016779">
    <property type="term" value="F:nucleotidyltransferase activity"/>
    <property type="evidence" value="ECO:0007669"/>
    <property type="project" value="UniProtKB-KW"/>
</dbReference>
<dbReference type="SMART" id="SM00493">
    <property type="entry name" value="TOPRIM"/>
    <property type="match status" value="1"/>
</dbReference>
<dbReference type="Pfam" id="PF13362">
    <property type="entry name" value="Toprim_3"/>
    <property type="match status" value="1"/>
</dbReference>
<dbReference type="CDD" id="cd01029">
    <property type="entry name" value="TOPRIM_primases"/>
    <property type="match status" value="1"/>
</dbReference>
<dbReference type="PATRIC" id="fig|1454003.3.peg.2107"/>
<dbReference type="Pfam" id="PF18974">
    <property type="entry name" value="DUF5710"/>
    <property type="match status" value="2"/>
</dbReference>
<dbReference type="GO" id="GO:0003697">
    <property type="term" value="F:single-stranded DNA binding"/>
    <property type="evidence" value="ECO:0007669"/>
    <property type="project" value="InterPro"/>
</dbReference>
<keyword evidence="3" id="KW-0548">Nucleotidyltransferase</keyword>
<dbReference type="Pfam" id="PF18818">
    <property type="entry name" value="MPTase-PolyVal"/>
    <property type="match status" value="1"/>
</dbReference>
<dbReference type="STRING" id="1454003.AW10_02060"/>
<accession>A0A011PSP2</accession>
<dbReference type="EC" id="2.7.7.-" evidence="3"/>
<dbReference type="InterPro" id="IPR013610">
    <property type="entry name" value="ArdC_N"/>
</dbReference>
<dbReference type="PROSITE" id="PS50880">
    <property type="entry name" value="TOPRIM"/>
    <property type="match status" value="1"/>
</dbReference>
<protein>
    <submittedName>
        <fullName evidence="3">DNA primase TraC</fullName>
        <ecNumber evidence="3">2.7.7.-</ecNumber>
    </submittedName>
</protein>
<dbReference type="EMBL" id="JEMX01000043">
    <property type="protein sequence ID" value="EXI80002.1"/>
    <property type="molecule type" value="Genomic_DNA"/>
</dbReference>
<evidence type="ECO:0000313" key="4">
    <source>
        <dbReference type="Proteomes" id="UP000021816"/>
    </source>
</evidence>